<feature type="domain" description="RsbT co-antagonist protein RsbRD N-terminal" evidence="2">
    <location>
        <begin position="12"/>
        <end position="126"/>
    </location>
</feature>
<dbReference type="InterPro" id="IPR042070">
    <property type="entry name" value="PucR_C-HTH_sf"/>
</dbReference>
<keyword evidence="4" id="KW-1185">Reference proteome</keyword>
<accession>A0A939P8H6</accession>
<dbReference type="RefSeq" id="WP_208255309.1">
    <property type="nucleotide sequence ID" value="NZ_JAGEOJ010000004.1"/>
</dbReference>
<reference evidence="3" key="1">
    <citation type="submission" date="2021-03" db="EMBL/GenBank/DDBJ databases">
        <authorList>
            <person name="Kanchanasin P."/>
            <person name="Saeng-In P."/>
            <person name="Phongsopitanun W."/>
            <person name="Yuki M."/>
            <person name="Kudo T."/>
            <person name="Ohkuma M."/>
            <person name="Tanasupawat S."/>
        </authorList>
    </citation>
    <scope>NUCLEOTIDE SEQUENCE</scope>
    <source>
        <strain evidence="3">GKU 128</strain>
    </source>
</reference>
<dbReference type="Pfam" id="PF13556">
    <property type="entry name" value="HTH_30"/>
    <property type="match status" value="1"/>
</dbReference>
<dbReference type="PANTHER" id="PTHR33744">
    <property type="entry name" value="CARBOHYDRATE DIACID REGULATOR"/>
    <property type="match status" value="1"/>
</dbReference>
<evidence type="ECO:0000259" key="2">
    <source>
        <dbReference type="Pfam" id="PF14361"/>
    </source>
</evidence>
<evidence type="ECO:0000259" key="1">
    <source>
        <dbReference type="Pfam" id="PF13556"/>
    </source>
</evidence>
<dbReference type="PANTHER" id="PTHR33744:SF1">
    <property type="entry name" value="DNA-BINDING TRANSCRIPTIONAL ACTIVATOR ADER"/>
    <property type="match status" value="1"/>
</dbReference>
<proteinExistence type="predicted"/>
<dbReference type="Proteomes" id="UP000669179">
    <property type="component" value="Unassembled WGS sequence"/>
</dbReference>
<dbReference type="EMBL" id="JAGEOJ010000004">
    <property type="protein sequence ID" value="MBO2447675.1"/>
    <property type="molecule type" value="Genomic_DNA"/>
</dbReference>
<dbReference type="Pfam" id="PF14361">
    <property type="entry name" value="RsbRD_N"/>
    <property type="match status" value="1"/>
</dbReference>
<dbReference type="InterPro" id="IPR051448">
    <property type="entry name" value="CdaR-like_regulators"/>
</dbReference>
<organism evidence="3 4">
    <name type="scientific">Actinomadura barringtoniae</name>
    <dbReference type="NCBI Taxonomy" id="1427535"/>
    <lineage>
        <taxon>Bacteria</taxon>
        <taxon>Bacillati</taxon>
        <taxon>Actinomycetota</taxon>
        <taxon>Actinomycetes</taxon>
        <taxon>Streptosporangiales</taxon>
        <taxon>Thermomonosporaceae</taxon>
        <taxon>Actinomadura</taxon>
    </lineage>
</organism>
<dbReference type="Gene3D" id="1.10.10.2840">
    <property type="entry name" value="PucR C-terminal helix-turn-helix domain"/>
    <property type="match status" value="1"/>
</dbReference>
<feature type="domain" description="PucR C-terminal helix-turn-helix" evidence="1">
    <location>
        <begin position="330"/>
        <end position="387"/>
    </location>
</feature>
<dbReference type="AlphaFoldDB" id="A0A939P8H6"/>
<dbReference type="InterPro" id="IPR025751">
    <property type="entry name" value="RsbRD_N_dom"/>
</dbReference>
<evidence type="ECO:0000313" key="4">
    <source>
        <dbReference type="Proteomes" id="UP000669179"/>
    </source>
</evidence>
<evidence type="ECO:0000313" key="3">
    <source>
        <dbReference type="EMBL" id="MBO2447675.1"/>
    </source>
</evidence>
<dbReference type="InterPro" id="IPR025736">
    <property type="entry name" value="PucR_C-HTH_dom"/>
</dbReference>
<comment type="caution">
    <text evidence="3">The sequence shown here is derived from an EMBL/GenBank/DDBJ whole genome shotgun (WGS) entry which is preliminary data.</text>
</comment>
<gene>
    <name evidence="3" type="ORF">J4573_11295</name>
</gene>
<protein>
    <submittedName>
        <fullName evidence="3">Helix-turn-helix domain-containing protein</fullName>
    </submittedName>
</protein>
<name>A0A939P8H6_9ACTN</name>
<sequence>MTRNASSSRELVPAAVWRTGPSHSDVVSKAVDGALRGFPRALEGKAVPASTLQSFQRVGQLYARTGMKTTELLAAVSSTADVAVRQLTELGLRSGVALTAPEIARLIGVSLTYFDQLRLAAVTGYGDIDVPRTEMGTARARLIKLLLGRRGQRGRPGHAADPADRADDVAGWQPASLTDSERLEEAAARAGWSLPASVAVTAVDCGGSRGPLPGFLPPDLLTVMDEDTVFLIVPDPSGPGRRAMVEQIVADHPAAVGPTVPPAHTAASLRLALRGLRRLPAAMLTAGTPVHVIEHIPAMLLTNCPDITGHLIKERLAPLNELRPAQRDRLAETLLACFECGFNTPEVAARVHVHQQTIRYRLRQLDDMFGPELRDPEHALDYLMALYALRLRDQT</sequence>